<reference evidence="2 4" key="3">
    <citation type="submission" date="2018-06" db="EMBL/GenBank/DDBJ databases">
        <authorList>
            <consortium name="Pathogen Informatics"/>
            <person name="Doyle S."/>
        </authorList>
    </citation>
    <scope>NUCLEOTIDE SEQUENCE [LARGE SCALE GENOMIC DNA]</scope>
    <source>
        <strain evidence="2 4">NCTC13159</strain>
    </source>
</reference>
<accession>A0AAJ4Z842</accession>
<reference evidence="1" key="2">
    <citation type="submission" date="2016-11" db="EMBL/GenBank/DDBJ databases">
        <title>Complete Genome Sequencing of Pandoraea pulmonicola DSM 16583.</title>
        <authorList>
            <person name="Chan K.-G."/>
        </authorList>
    </citation>
    <scope>NUCLEOTIDE SEQUENCE</scope>
    <source>
        <strain evidence="1">DSM 16583</strain>
    </source>
</reference>
<evidence type="ECO:0000313" key="2">
    <source>
        <dbReference type="EMBL" id="SUA88569.1"/>
    </source>
</evidence>
<evidence type="ECO:0000313" key="3">
    <source>
        <dbReference type="Proteomes" id="UP000035086"/>
    </source>
</evidence>
<proteinExistence type="predicted"/>
<reference evidence="3" key="1">
    <citation type="submission" date="2014-12" db="EMBL/GenBank/DDBJ databases">
        <title>Complete Genome Sequencing of Pandoraea pulmonicola DSM 16583.</title>
        <authorList>
            <person name="Chan K.-G."/>
        </authorList>
    </citation>
    <scope>NUCLEOTIDE SEQUENCE [LARGE SCALE GENOMIC DNA]</scope>
    <source>
        <strain evidence="3">DSM 16583</strain>
    </source>
</reference>
<gene>
    <name evidence="2" type="ORF">NCTC13159_00018</name>
    <name evidence="1" type="ORF">RO07_20870</name>
</gene>
<dbReference type="EMBL" id="UGSJ01000001">
    <property type="protein sequence ID" value="SUA88569.1"/>
    <property type="molecule type" value="Genomic_DNA"/>
</dbReference>
<dbReference type="Proteomes" id="UP000035086">
    <property type="component" value="Chromosome"/>
</dbReference>
<evidence type="ECO:0000313" key="1">
    <source>
        <dbReference type="EMBL" id="AJC22327.1"/>
    </source>
</evidence>
<dbReference type="RefSeq" id="WP_039411105.1">
    <property type="nucleotide sequence ID" value="NZ_CP010310.2"/>
</dbReference>
<organism evidence="2 4">
    <name type="scientific">Pandoraea pulmonicola</name>
    <dbReference type="NCBI Taxonomy" id="93221"/>
    <lineage>
        <taxon>Bacteria</taxon>
        <taxon>Pseudomonadati</taxon>
        <taxon>Pseudomonadota</taxon>
        <taxon>Betaproteobacteria</taxon>
        <taxon>Burkholderiales</taxon>
        <taxon>Burkholderiaceae</taxon>
        <taxon>Pandoraea</taxon>
    </lineage>
</organism>
<protein>
    <submittedName>
        <fullName evidence="2">Uncharacterized protein</fullName>
    </submittedName>
</protein>
<sequence length="173" mass="19692">MKHRFLTYEQLSQLKTYWETGVSQAELAHLYPSHTWCALQTQAREAGAKRPTKKALLREQLIRYMSQNTGVTIAQAAGDLSCSVTRVRRLFYELHRDKTIYIAGFRRAAPVYACGPGPDMTRHAWAEQKLRANRDVREKSTVKDGPNIVFTRASEQPCTVARDPLMAAFYGPM</sequence>
<name>A0AAJ4Z842_PANPU</name>
<dbReference type="KEGG" id="ppul:RO07_20870"/>
<keyword evidence="3" id="KW-1185">Reference proteome</keyword>
<dbReference type="AlphaFoldDB" id="A0AAJ4Z842"/>
<evidence type="ECO:0000313" key="4">
    <source>
        <dbReference type="Proteomes" id="UP000254589"/>
    </source>
</evidence>
<dbReference type="EMBL" id="CP010310">
    <property type="protein sequence ID" value="AJC22327.1"/>
    <property type="molecule type" value="Genomic_DNA"/>
</dbReference>
<dbReference type="Proteomes" id="UP000254589">
    <property type="component" value="Unassembled WGS sequence"/>
</dbReference>